<dbReference type="SUPFAM" id="SSF102114">
    <property type="entry name" value="Radical SAM enzymes"/>
    <property type="match status" value="1"/>
</dbReference>
<feature type="domain" description="Radical SAM core" evidence="5">
    <location>
        <begin position="12"/>
        <end position="146"/>
    </location>
</feature>
<dbReference type="SFLD" id="SFLDS00029">
    <property type="entry name" value="Radical_SAM"/>
    <property type="match status" value="1"/>
</dbReference>
<dbReference type="InterPro" id="IPR007197">
    <property type="entry name" value="rSAM"/>
</dbReference>
<protein>
    <submittedName>
        <fullName evidence="6">Radical SAM protein</fullName>
    </submittedName>
</protein>
<dbReference type="GO" id="GO:0051536">
    <property type="term" value="F:iron-sulfur cluster binding"/>
    <property type="evidence" value="ECO:0007669"/>
    <property type="project" value="UniProtKB-KW"/>
</dbReference>
<keyword evidence="7" id="KW-1185">Reference proteome</keyword>
<dbReference type="AlphaFoldDB" id="A0A926EB11"/>
<evidence type="ECO:0000313" key="7">
    <source>
        <dbReference type="Proteomes" id="UP000660861"/>
    </source>
</evidence>
<dbReference type="RefSeq" id="WP_262397582.1">
    <property type="nucleotide sequence ID" value="NZ_JACRTC010000003.1"/>
</dbReference>
<sequence length="327" mass="36519">MKIGPIHSMGVIVNYKCSAKCRHCCYSSSPGWPGDYMSVETAGRVFSWMKSRRVRSCHIGGGEPFLRPEALLSICSLAKEHGIGIEYIETNASWHILEEKTVSLLRQLLKVGVDCLLISVDPFHNEFIPYSKQKELIRLCRKEGMGTFIWPGNFGGDLELLDTSVPHPIKEFDALFGGDYQSDAARSYGLNCNGRAISLCRGAYVQKRPGDIAGENGPCTCLTSTGHCHLDLYENYIPPVCTGFTIALADVDGVLDREKYPALYAAYERGPAGLWDYAKGFGFTPSRERYVNRCDLCFDLKRFLLQNHPTADIGYPSYFSQSDYERG</sequence>
<dbReference type="InterPro" id="IPR013785">
    <property type="entry name" value="Aldolase_TIM"/>
</dbReference>
<dbReference type="PANTHER" id="PTHR11228">
    <property type="entry name" value="RADICAL SAM DOMAIN PROTEIN"/>
    <property type="match status" value="1"/>
</dbReference>
<evidence type="ECO:0000259" key="5">
    <source>
        <dbReference type="Pfam" id="PF04055"/>
    </source>
</evidence>
<dbReference type="GO" id="GO:0046872">
    <property type="term" value="F:metal ion binding"/>
    <property type="evidence" value="ECO:0007669"/>
    <property type="project" value="UniProtKB-KW"/>
</dbReference>
<proteinExistence type="predicted"/>
<dbReference type="EMBL" id="JACRTC010000003">
    <property type="protein sequence ID" value="MBC8570493.1"/>
    <property type="molecule type" value="Genomic_DNA"/>
</dbReference>
<keyword evidence="3" id="KW-0408">Iron</keyword>
<keyword evidence="4" id="KW-0411">Iron-sulfur</keyword>
<dbReference type="InterPro" id="IPR050377">
    <property type="entry name" value="Radical_SAM_PqqE_MftC-like"/>
</dbReference>
<gene>
    <name evidence="6" type="ORF">H8709_06570</name>
</gene>
<dbReference type="CDD" id="cd01335">
    <property type="entry name" value="Radical_SAM"/>
    <property type="match status" value="1"/>
</dbReference>
<reference evidence="6" key="1">
    <citation type="submission" date="2020-08" db="EMBL/GenBank/DDBJ databases">
        <title>Genome public.</title>
        <authorList>
            <person name="Liu C."/>
            <person name="Sun Q."/>
        </authorList>
    </citation>
    <scope>NUCLEOTIDE SEQUENCE</scope>
    <source>
        <strain evidence="6">NSJ-54</strain>
    </source>
</reference>
<keyword evidence="2" id="KW-0479">Metal-binding</keyword>
<dbReference type="Proteomes" id="UP000660861">
    <property type="component" value="Unassembled WGS sequence"/>
</dbReference>
<dbReference type="PANTHER" id="PTHR11228:SF7">
    <property type="entry name" value="PQQA PEPTIDE CYCLASE"/>
    <property type="match status" value="1"/>
</dbReference>
<organism evidence="6 7">
    <name type="scientific">Zongyangia hominis</name>
    <dbReference type="NCBI Taxonomy" id="2763677"/>
    <lineage>
        <taxon>Bacteria</taxon>
        <taxon>Bacillati</taxon>
        <taxon>Bacillota</taxon>
        <taxon>Clostridia</taxon>
        <taxon>Eubacteriales</taxon>
        <taxon>Oscillospiraceae</taxon>
        <taxon>Zongyangia</taxon>
    </lineage>
</organism>
<evidence type="ECO:0000256" key="2">
    <source>
        <dbReference type="ARBA" id="ARBA00022723"/>
    </source>
</evidence>
<dbReference type="GO" id="GO:0003824">
    <property type="term" value="F:catalytic activity"/>
    <property type="evidence" value="ECO:0007669"/>
    <property type="project" value="InterPro"/>
</dbReference>
<accession>A0A926EB11</accession>
<evidence type="ECO:0000256" key="1">
    <source>
        <dbReference type="ARBA" id="ARBA00022691"/>
    </source>
</evidence>
<name>A0A926EB11_9FIRM</name>
<dbReference type="Pfam" id="PF04055">
    <property type="entry name" value="Radical_SAM"/>
    <property type="match status" value="1"/>
</dbReference>
<evidence type="ECO:0000313" key="6">
    <source>
        <dbReference type="EMBL" id="MBC8570493.1"/>
    </source>
</evidence>
<dbReference type="Gene3D" id="3.20.20.70">
    <property type="entry name" value="Aldolase class I"/>
    <property type="match status" value="1"/>
</dbReference>
<dbReference type="InterPro" id="IPR058240">
    <property type="entry name" value="rSAM_sf"/>
</dbReference>
<evidence type="ECO:0000256" key="4">
    <source>
        <dbReference type="ARBA" id="ARBA00023014"/>
    </source>
</evidence>
<evidence type="ECO:0000256" key="3">
    <source>
        <dbReference type="ARBA" id="ARBA00023004"/>
    </source>
</evidence>
<comment type="caution">
    <text evidence="6">The sequence shown here is derived from an EMBL/GenBank/DDBJ whole genome shotgun (WGS) entry which is preliminary data.</text>
</comment>
<keyword evidence="1" id="KW-0949">S-adenosyl-L-methionine</keyword>